<dbReference type="InterPro" id="IPR052718">
    <property type="entry name" value="NmrA-type_oxidoreductase"/>
</dbReference>
<dbReference type="PANTHER" id="PTHR47129">
    <property type="entry name" value="QUINONE OXIDOREDUCTASE 2"/>
    <property type="match status" value="1"/>
</dbReference>
<organism evidence="2 3">
    <name type="scientific">Sphingobium fuliginis ATCC 27551</name>
    <dbReference type="NCBI Taxonomy" id="1208342"/>
    <lineage>
        <taxon>Bacteria</taxon>
        <taxon>Pseudomonadati</taxon>
        <taxon>Pseudomonadota</taxon>
        <taxon>Alphaproteobacteria</taxon>
        <taxon>Sphingomonadales</taxon>
        <taxon>Sphingomonadaceae</taxon>
        <taxon>Sphingobium</taxon>
    </lineage>
</organism>
<sequence length="288" mass="30646">MYVVTGASGQLGAAIVEQLLKLLPAEKIGASVRNPDKALGLAERGVRVRAGDFADPASLDHAFEGASRILIVSSNTAATGGDPLMQHRNAIEAARKARVERLFYTSQMAADPASAFAPARDHAASEAMLQASGIPWTAFRHGYYAESAPMIMGDWRRTGVVAAPADGKVAWTTHEDLATADALLFARDHAPDGPTAPLTGSEALDFADLADLATMIGGTEYRRDILADAIVRERMASRGMPPEAIDISLGMFMAARSGEFSKVDPTMEKLLGRKPQSMREVLTRALAV</sequence>
<evidence type="ECO:0000313" key="2">
    <source>
        <dbReference type="EMBL" id="QDC36530.1"/>
    </source>
</evidence>
<reference evidence="2 3" key="1">
    <citation type="submission" date="2019-06" db="EMBL/GenBank/DDBJ databases">
        <title>Genome organization and adaptive potential of archetypical organophosphate degarding Sphingobium fuliginis ATCC 27551.</title>
        <authorList>
            <person name="Sarwar A."/>
            <person name="Parthasarathy S."/>
            <person name="Singh C."/>
            <person name="Siddavattam D."/>
        </authorList>
    </citation>
    <scope>NUCLEOTIDE SEQUENCE [LARGE SCALE GENOMIC DNA]</scope>
    <source>
        <strain evidence="2 3">ATCC 27551</strain>
    </source>
</reference>
<dbReference type="AlphaFoldDB" id="A0A5B8CEP0"/>
<evidence type="ECO:0000313" key="3">
    <source>
        <dbReference type="Proteomes" id="UP000311469"/>
    </source>
</evidence>
<dbReference type="RefSeq" id="WP_021228578.1">
    <property type="nucleotide sequence ID" value="NZ_CP041016.1"/>
</dbReference>
<evidence type="ECO:0000259" key="1">
    <source>
        <dbReference type="Pfam" id="PF13460"/>
    </source>
</evidence>
<dbReference type="KEGG" id="sufl:FIL70_03985"/>
<dbReference type="InterPro" id="IPR016040">
    <property type="entry name" value="NAD(P)-bd_dom"/>
</dbReference>
<dbReference type="InterPro" id="IPR036291">
    <property type="entry name" value="NAD(P)-bd_dom_sf"/>
</dbReference>
<dbReference type="EMBL" id="CP041016">
    <property type="protein sequence ID" value="QDC36530.1"/>
    <property type="molecule type" value="Genomic_DNA"/>
</dbReference>
<proteinExistence type="predicted"/>
<dbReference type="Gene3D" id="3.90.25.10">
    <property type="entry name" value="UDP-galactose 4-epimerase, domain 1"/>
    <property type="match status" value="1"/>
</dbReference>
<dbReference type="Pfam" id="PF13460">
    <property type="entry name" value="NAD_binding_10"/>
    <property type="match status" value="1"/>
</dbReference>
<protein>
    <submittedName>
        <fullName evidence="2">NAD-dependent epimerase/dehydratase family protein</fullName>
    </submittedName>
</protein>
<dbReference type="Proteomes" id="UP000311469">
    <property type="component" value="Chromosome cSF1"/>
</dbReference>
<dbReference type="SUPFAM" id="SSF51735">
    <property type="entry name" value="NAD(P)-binding Rossmann-fold domains"/>
    <property type="match status" value="1"/>
</dbReference>
<dbReference type="Gene3D" id="3.40.50.720">
    <property type="entry name" value="NAD(P)-binding Rossmann-like Domain"/>
    <property type="match status" value="1"/>
</dbReference>
<gene>
    <name evidence="2" type="ORF">FIL70_03985</name>
</gene>
<accession>A0A5B8CEP0</accession>
<feature type="domain" description="NAD(P)-binding" evidence="1">
    <location>
        <begin position="6"/>
        <end position="146"/>
    </location>
</feature>
<dbReference type="PANTHER" id="PTHR47129:SF1">
    <property type="entry name" value="NMRA-LIKE DOMAIN-CONTAINING PROTEIN"/>
    <property type="match status" value="1"/>
</dbReference>
<name>A0A5B8CEP0_SPHSA</name>